<organism evidence="1 2">
    <name type="scientific">Gluconobacter cerinus</name>
    <dbReference type="NCBI Taxonomy" id="38307"/>
    <lineage>
        <taxon>Bacteria</taxon>
        <taxon>Pseudomonadati</taxon>
        <taxon>Pseudomonadota</taxon>
        <taxon>Alphaproteobacteria</taxon>
        <taxon>Acetobacterales</taxon>
        <taxon>Acetobacteraceae</taxon>
        <taxon>Gluconobacter</taxon>
    </lineage>
</organism>
<accession>A0AAV5NC73</accession>
<evidence type="ECO:0000313" key="1">
    <source>
        <dbReference type="EMBL" id="GLQ61528.1"/>
    </source>
</evidence>
<protein>
    <submittedName>
        <fullName evidence="1">Uncharacterized protein</fullName>
    </submittedName>
</protein>
<dbReference type="AlphaFoldDB" id="A0AAV5NC73"/>
<keyword evidence="2" id="KW-1185">Reference proteome</keyword>
<evidence type="ECO:0000313" key="2">
    <source>
        <dbReference type="Proteomes" id="UP001156614"/>
    </source>
</evidence>
<name>A0AAV5NC73_9PROT</name>
<reference evidence="2" key="1">
    <citation type="journal article" date="2019" name="Int. J. Syst. Evol. Microbiol.">
        <title>The Global Catalogue of Microorganisms (GCM) 10K type strain sequencing project: providing services to taxonomists for standard genome sequencing and annotation.</title>
        <authorList>
            <consortium name="The Broad Institute Genomics Platform"/>
            <consortium name="The Broad Institute Genome Sequencing Center for Infectious Disease"/>
            <person name="Wu L."/>
            <person name="Ma J."/>
        </authorList>
    </citation>
    <scope>NUCLEOTIDE SEQUENCE [LARGE SCALE GENOMIC DNA]</scope>
    <source>
        <strain evidence="2">NBRC 3267</strain>
    </source>
</reference>
<dbReference type="Proteomes" id="UP001156614">
    <property type="component" value="Unassembled WGS sequence"/>
</dbReference>
<proteinExistence type="predicted"/>
<gene>
    <name evidence="1" type="ORF">GCM10007867_03730</name>
</gene>
<comment type="caution">
    <text evidence="1">The sequence shown here is derived from an EMBL/GenBank/DDBJ whole genome shotgun (WGS) entry which is preliminary data.</text>
</comment>
<sequence length="66" mass="7620">MNVDIEYVKQALKCPNHHISYEIDDDGTFLIKNASHLPGFNSQSLVDLVLKGWLYSYEHDSLLKRV</sequence>
<dbReference type="EMBL" id="BSNU01000001">
    <property type="protein sequence ID" value="GLQ61528.1"/>
    <property type="molecule type" value="Genomic_DNA"/>
</dbReference>